<sequence length="390" mass="42713">MTSQASTSASFRQHFILLVLVIIVAGMSQGLLLPLLSILLEQAGVPPEQNGLNSAAMYIGIFGTMLFIEKPVRRFGYKPVILAGIALITMACLLFPATNSLSMWFLLRLLVGVGDSALHYSTQLWIVSSSPADRRGRYISLYGMSYGLGFSLGPLGINLLRFGDNIPFYVSSAFYISVLLLMLRVSNEQPPVHKREEGERNRFRTAYRLAWYALIPSFLYGLMEASMNSSFPLYGMRIQLQEHIISLMLLSFGLGGLLLQLPLGIWSDRIGRKPILIGCGIVGASAFFAVPLAGDHVLYLMMLFMVAGGVVGSFYSLGLAYAADIMPAPILPVVNVIASIHFSIGSLMGPMLGGYGIRYVSEYSIFLFLGGAFLLFGLLGFLFQPRKLPF</sequence>
<feature type="transmembrane region" description="Helical" evidence="7">
    <location>
        <begin position="206"/>
        <end position="223"/>
    </location>
</feature>
<evidence type="ECO:0000256" key="2">
    <source>
        <dbReference type="ARBA" id="ARBA00022448"/>
    </source>
</evidence>
<dbReference type="InterPro" id="IPR036259">
    <property type="entry name" value="MFS_trans_sf"/>
</dbReference>
<dbReference type="CDD" id="cd17477">
    <property type="entry name" value="MFS_YcaD_like"/>
    <property type="match status" value="1"/>
</dbReference>
<organism evidence="9 10">
    <name type="scientific">Paenibacillus chungangensis</name>
    <dbReference type="NCBI Taxonomy" id="696535"/>
    <lineage>
        <taxon>Bacteria</taxon>
        <taxon>Bacillati</taxon>
        <taxon>Bacillota</taxon>
        <taxon>Bacilli</taxon>
        <taxon>Bacillales</taxon>
        <taxon>Paenibacillaceae</taxon>
        <taxon>Paenibacillus</taxon>
    </lineage>
</organism>
<feature type="transmembrane region" description="Helical" evidence="7">
    <location>
        <begin position="80"/>
        <end position="97"/>
    </location>
</feature>
<evidence type="ECO:0000259" key="8">
    <source>
        <dbReference type="PROSITE" id="PS50850"/>
    </source>
</evidence>
<feature type="transmembrane region" description="Helical" evidence="7">
    <location>
        <begin position="15"/>
        <end position="39"/>
    </location>
</feature>
<evidence type="ECO:0000256" key="6">
    <source>
        <dbReference type="ARBA" id="ARBA00023136"/>
    </source>
</evidence>
<keyword evidence="6 7" id="KW-0472">Membrane</keyword>
<evidence type="ECO:0000256" key="1">
    <source>
        <dbReference type="ARBA" id="ARBA00004651"/>
    </source>
</evidence>
<name>A0ABW3HQ23_9BACL</name>
<evidence type="ECO:0000256" key="4">
    <source>
        <dbReference type="ARBA" id="ARBA00022692"/>
    </source>
</evidence>
<evidence type="ECO:0000313" key="10">
    <source>
        <dbReference type="Proteomes" id="UP001596989"/>
    </source>
</evidence>
<keyword evidence="2" id="KW-0813">Transport</keyword>
<feature type="transmembrane region" description="Helical" evidence="7">
    <location>
        <begin position="139"/>
        <end position="160"/>
    </location>
</feature>
<feature type="transmembrane region" description="Helical" evidence="7">
    <location>
        <begin position="275"/>
        <end position="293"/>
    </location>
</feature>
<comment type="caution">
    <text evidence="9">The sequence shown here is derived from an EMBL/GenBank/DDBJ whole genome shotgun (WGS) entry which is preliminary data.</text>
</comment>
<protein>
    <submittedName>
        <fullName evidence="9">MFS transporter</fullName>
    </submittedName>
</protein>
<keyword evidence="4 7" id="KW-0812">Transmembrane</keyword>
<dbReference type="InterPro" id="IPR047200">
    <property type="entry name" value="MFS_YcaD-like"/>
</dbReference>
<dbReference type="Pfam" id="PF07690">
    <property type="entry name" value="MFS_1"/>
    <property type="match status" value="1"/>
</dbReference>
<dbReference type="RefSeq" id="WP_377563800.1">
    <property type="nucleotide sequence ID" value="NZ_JBHTJZ010000009.1"/>
</dbReference>
<feature type="transmembrane region" description="Helical" evidence="7">
    <location>
        <begin position="51"/>
        <end position="68"/>
    </location>
</feature>
<keyword evidence="5 7" id="KW-1133">Transmembrane helix</keyword>
<dbReference type="Proteomes" id="UP001596989">
    <property type="component" value="Unassembled WGS sequence"/>
</dbReference>
<feature type="transmembrane region" description="Helical" evidence="7">
    <location>
        <begin position="363"/>
        <end position="383"/>
    </location>
</feature>
<feature type="transmembrane region" description="Helical" evidence="7">
    <location>
        <begin position="299"/>
        <end position="321"/>
    </location>
</feature>
<evidence type="ECO:0000256" key="7">
    <source>
        <dbReference type="SAM" id="Phobius"/>
    </source>
</evidence>
<dbReference type="PROSITE" id="PS50850">
    <property type="entry name" value="MFS"/>
    <property type="match status" value="1"/>
</dbReference>
<accession>A0ABW3HQ23</accession>
<dbReference type="InterPro" id="IPR020846">
    <property type="entry name" value="MFS_dom"/>
</dbReference>
<dbReference type="Gene3D" id="1.20.1250.20">
    <property type="entry name" value="MFS general substrate transporter like domains"/>
    <property type="match status" value="2"/>
</dbReference>
<gene>
    <name evidence="9" type="ORF">ACFQ2I_09460</name>
</gene>
<evidence type="ECO:0000256" key="3">
    <source>
        <dbReference type="ARBA" id="ARBA00022475"/>
    </source>
</evidence>
<feature type="transmembrane region" description="Helical" evidence="7">
    <location>
        <begin position="243"/>
        <end position="263"/>
    </location>
</feature>
<dbReference type="PANTHER" id="PTHR23521">
    <property type="entry name" value="TRANSPORTER MFS SUPERFAMILY"/>
    <property type="match status" value="1"/>
</dbReference>
<evidence type="ECO:0000256" key="5">
    <source>
        <dbReference type="ARBA" id="ARBA00022989"/>
    </source>
</evidence>
<feature type="domain" description="Major facilitator superfamily (MFS) profile" evidence="8">
    <location>
        <begin position="14"/>
        <end position="388"/>
    </location>
</feature>
<feature type="transmembrane region" description="Helical" evidence="7">
    <location>
        <begin position="333"/>
        <end position="357"/>
    </location>
</feature>
<feature type="transmembrane region" description="Helical" evidence="7">
    <location>
        <begin position="166"/>
        <end position="185"/>
    </location>
</feature>
<evidence type="ECO:0000313" key="9">
    <source>
        <dbReference type="EMBL" id="MFD0959621.1"/>
    </source>
</evidence>
<proteinExistence type="predicted"/>
<keyword evidence="10" id="KW-1185">Reference proteome</keyword>
<reference evidence="10" key="1">
    <citation type="journal article" date="2019" name="Int. J. Syst. Evol. Microbiol.">
        <title>The Global Catalogue of Microorganisms (GCM) 10K type strain sequencing project: providing services to taxonomists for standard genome sequencing and annotation.</title>
        <authorList>
            <consortium name="The Broad Institute Genomics Platform"/>
            <consortium name="The Broad Institute Genome Sequencing Center for Infectious Disease"/>
            <person name="Wu L."/>
            <person name="Ma J."/>
        </authorList>
    </citation>
    <scope>NUCLEOTIDE SEQUENCE [LARGE SCALE GENOMIC DNA]</scope>
    <source>
        <strain evidence="10">CCUG 59129</strain>
    </source>
</reference>
<dbReference type="InterPro" id="IPR011701">
    <property type="entry name" value="MFS"/>
</dbReference>
<dbReference type="PROSITE" id="PS00216">
    <property type="entry name" value="SUGAR_TRANSPORT_1"/>
    <property type="match status" value="1"/>
</dbReference>
<comment type="subcellular location">
    <subcellularLocation>
        <location evidence="1">Cell membrane</location>
        <topology evidence="1">Multi-pass membrane protein</topology>
    </subcellularLocation>
</comment>
<dbReference type="InterPro" id="IPR005829">
    <property type="entry name" value="Sugar_transporter_CS"/>
</dbReference>
<dbReference type="EMBL" id="JBHTJZ010000009">
    <property type="protein sequence ID" value="MFD0959621.1"/>
    <property type="molecule type" value="Genomic_DNA"/>
</dbReference>
<dbReference type="SUPFAM" id="SSF103473">
    <property type="entry name" value="MFS general substrate transporter"/>
    <property type="match status" value="1"/>
</dbReference>
<keyword evidence="3" id="KW-1003">Cell membrane</keyword>
<dbReference type="PANTHER" id="PTHR23521:SF2">
    <property type="entry name" value="TRANSPORTER MFS SUPERFAMILY"/>
    <property type="match status" value="1"/>
</dbReference>